<name>G5K1G5_9STRE</name>
<organism evidence="1 2">
    <name type="scientific">Streptococcus ictaluri 707-05</name>
    <dbReference type="NCBI Taxonomy" id="764299"/>
    <lineage>
        <taxon>Bacteria</taxon>
        <taxon>Bacillati</taxon>
        <taxon>Bacillota</taxon>
        <taxon>Bacilli</taxon>
        <taxon>Lactobacillales</taxon>
        <taxon>Streptococcaceae</taxon>
        <taxon>Streptococcus</taxon>
    </lineage>
</organism>
<evidence type="ECO:0000313" key="2">
    <source>
        <dbReference type="Proteomes" id="UP000003330"/>
    </source>
</evidence>
<reference evidence="1 2" key="1">
    <citation type="journal article" date="2014" name="Int. J. Syst. Evol. Microbiol.">
        <title>Phylogenomics and the dynamic genome evolution of the genus Streptococcus.</title>
        <authorList>
            <consortium name="The Broad Institute Genome Sequencing Platform"/>
            <person name="Richards V.P."/>
            <person name="Palmer S.R."/>
            <person name="Pavinski Bitar P.D."/>
            <person name="Qin X."/>
            <person name="Weinstock G.M."/>
            <person name="Highlander S.K."/>
            <person name="Town C.D."/>
            <person name="Burne R.A."/>
            <person name="Stanhope M.J."/>
        </authorList>
    </citation>
    <scope>NUCLEOTIDE SEQUENCE [LARGE SCALE GENOMIC DNA]</scope>
    <source>
        <strain evidence="1 2">707-05</strain>
    </source>
</reference>
<keyword evidence="2" id="KW-1185">Reference proteome</keyword>
<proteinExistence type="predicted"/>
<protein>
    <recommendedName>
        <fullName evidence="3">DUF1803 domain-containing protein</fullName>
    </recommendedName>
</protein>
<accession>G5K1G5</accession>
<dbReference type="AlphaFoldDB" id="G5K1G5"/>
<dbReference type="EMBL" id="AEUX02000005">
    <property type="protein sequence ID" value="EHI70096.1"/>
    <property type="molecule type" value="Genomic_DNA"/>
</dbReference>
<evidence type="ECO:0008006" key="3">
    <source>
        <dbReference type="Google" id="ProtNLM"/>
    </source>
</evidence>
<dbReference type="InterPro" id="IPR014924">
    <property type="entry name" value="DUF1803"/>
</dbReference>
<dbReference type="Pfam" id="PF08820">
    <property type="entry name" value="DUF1803"/>
    <property type="match status" value="1"/>
</dbReference>
<gene>
    <name evidence="1" type="ORF">STRIC_2223</name>
</gene>
<dbReference type="STRING" id="764299.STRIC_2223"/>
<dbReference type="Proteomes" id="UP000003330">
    <property type="component" value="Unassembled WGS sequence"/>
</dbReference>
<comment type="caution">
    <text evidence="1">The sequence shown here is derived from an EMBL/GenBank/DDBJ whole genome shotgun (WGS) entry which is preliminary data.</text>
</comment>
<dbReference type="eggNOG" id="ENOG50340QP">
    <property type="taxonomic scope" value="Bacteria"/>
</dbReference>
<sequence length="197" mass="23301">MATNQEVTLRAIKKSFPHVKNVDRSIEAYVQANYILREEKRYYLNLPMLEQLDDLILDQQVFVETKSSAYQDLLRLRFETCLTNQTNQVLIKEITGFEREELTLANYFYRLNRQEPLSDAQKVLYDLLGDVNPQYALKYMTTFLMKYSRKTELMQKRRDIFVEALVLLGYITKNEAGKYELLMDFDSESLTFSSPIE</sequence>
<evidence type="ECO:0000313" key="1">
    <source>
        <dbReference type="EMBL" id="EHI70096.1"/>
    </source>
</evidence>